<keyword evidence="1" id="KW-1133">Transmembrane helix</keyword>
<gene>
    <name evidence="2" type="ORF">EYF70_11260</name>
</gene>
<proteinExistence type="predicted"/>
<sequence>MASAGARERCAGKRHGWCYACESPIRFHITYMAFLSLLCSLLLFVTGWAVLPFFVLCPLAIYLGVRSYKQLMVRNPRAGRGRRLLALMPLFIAIAAIPLTLAFISATYRA</sequence>
<accession>A0ABX5RTH8</accession>
<evidence type="ECO:0000256" key="1">
    <source>
        <dbReference type="SAM" id="Phobius"/>
    </source>
</evidence>
<keyword evidence="1" id="KW-0812">Transmembrane</keyword>
<reference evidence="2 3" key="1">
    <citation type="submission" date="2019-02" db="EMBL/GenBank/DDBJ databases">
        <title>Draft Genome Sequences of Six Type Strains of the Genus Massilia.</title>
        <authorList>
            <person name="Miess H."/>
            <person name="Frediansyhah A."/>
            <person name="Gross H."/>
        </authorList>
    </citation>
    <scope>NUCLEOTIDE SEQUENCE [LARGE SCALE GENOMIC DNA]</scope>
    <source>
        <strain evidence="2 3">DSM 17472</strain>
    </source>
</reference>
<name>A0ABX5RTH8_9BURK</name>
<keyword evidence="3" id="KW-1185">Reference proteome</keyword>
<evidence type="ECO:0000313" key="2">
    <source>
        <dbReference type="EMBL" id="QBI01362.1"/>
    </source>
</evidence>
<dbReference type="EMBL" id="CP036401">
    <property type="protein sequence ID" value="QBI01362.1"/>
    <property type="molecule type" value="Genomic_DNA"/>
</dbReference>
<organism evidence="2 3">
    <name type="scientific">Pseudoduganella albidiflava</name>
    <dbReference type="NCBI Taxonomy" id="321983"/>
    <lineage>
        <taxon>Bacteria</taxon>
        <taxon>Pseudomonadati</taxon>
        <taxon>Pseudomonadota</taxon>
        <taxon>Betaproteobacteria</taxon>
        <taxon>Burkholderiales</taxon>
        <taxon>Oxalobacteraceae</taxon>
        <taxon>Telluria group</taxon>
        <taxon>Pseudoduganella</taxon>
    </lineage>
</organism>
<evidence type="ECO:0008006" key="4">
    <source>
        <dbReference type="Google" id="ProtNLM"/>
    </source>
</evidence>
<keyword evidence="1" id="KW-0472">Membrane</keyword>
<feature type="transmembrane region" description="Helical" evidence="1">
    <location>
        <begin position="33"/>
        <end position="63"/>
    </location>
</feature>
<evidence type="ECO:0000313" key="3">
    <source>
        <dbReference type="Proteomes" id="UP000292307"/>
    </source>
</evidence>
<dbReference type="Proteomes" id="UP000292307">
    <property type="component" value="Chromosome"/>
</dbReference>
<feature type="transmembrane region" description="Helical" evidence="1">
    <location>
        <begin position="84"/>
        <end position="108"/>
    </location>
</feature>
<protein>
    <recommendedName>
        <fullName evidence="4">DUF4190 domain-containing protein</fullName>
    </recommendedName>
</protein>
<dbReference type="RefSeq" id="WP_131145484.1">
    <property type="nucleotide sequence ID" value="NZ_BMWV01000003.1"/>
</dbReference>